<dbReference type="SUPFAM" id="SSF48452">
    <property type="entry name" value="TPR-like"/>
    <property type="match status" value="2"/>
</dbReference>
<organism evidence="2 3">
    <name type="scientific">Pseudomarimonas salicorniae</name>
    <dbReference type="NCBI Taxonomy" id="2933270"/>
    <lineage>
        <taxon>Bacteria</taxon>
        <taxon>Pseudomonadati</taxon>
        <taxon>Pseudomonadota</taxon>
        <taxon>Gammaproteobacteria</taxon>
        <taxon>Lysobacterales</taxon>
        <taxon>Lysobacteraceae</taxon>
        <taxon>Pseudomarimonas</taxon>
    </lineage>
</organism>
<keyword evidence="3" id="KW-1185">Reference proteome</keyword>
<dbReference type="Pfam" id="PF14559">
    <property type="entry name" value="TPR_19"/>
    <property type="match status" value="1"/>
</dbReference>
<feature type="repeat" description="TPR" evidence="1">
    <location>
        <begin position="485"/>
        <end position="518"/>
    </location>
</feature>
<evidence type="ECO:0000313" key="2">
    <source>
        <dbReference type="EMBL" id="MCK7594291.1"/>
    </source>
</evidence>
<dbReference type="EMBL" id="JALNMH010000009">
    <property type="protein sequence ID" value="MCK7594291.1"/>
    <property type="molecule type" value="Genomic_DNA"/>
</dbReference>
<sequence length="565" mass="61641">MSHQQTRCGQGRRRLAGPGRWAALGLVYLSLAGTAAGQAPTDPLEALLRGEFALQEGRTDEAASRYAEAALDSSDPALLERATRLALMSKDVEAASRLLARWLELAPDEEAAQQIALVIALREADAKAGERALRRILARPEGWKRALQAMASDSTSLLVPALLQSLLKDPAVRDNLDALLAAGGLADRLSLEGLRAKVGGLAVEHHAQQPRAWLWQADLLRKQDKPAEARAAIEKAIALPGLDQPMRLAAAGMLGALGEHEAAAEALAGGEQDAASWAARAAFLARTDDRERLAALYAEVQTAAERGEPDAEHRFLLGQLAELLELKEAALGWYRSLPDGPRAGEAQLRIALLSDDLGQHETALGVLRELQQRDSDDGRLLIDAYLLEAQLLQRHGRHAQAVDAYARGLAVFEDEPALLYGRALAYERLDKIDLAEADLRLMLVMDPENPDALNALGYTLADRTERLAEAHELIRQALALRPDNPAIIDSMGWVLFRMGRVEEALPHLRRAFELQRDAEVAAHLGEALWASGKKEEARSIWRLGREIDPDNPALKRSLEQHGIQP</sequence>
<dbReference type="InterPro" id="IPR011990">
    <property type="entry name" value="TPR-like_helical_dom_sf"/>
</dbReference>
<evidence type="ECO:0000313" key="3">
    <source>
        <dbReference type="Proteomes" id="UP001431449"/>
    </source>
</evidence>
<accession>A0ABT0GIB2</accession>
<evidence type="ECO:0000256" key="1">
    <source>
        <dbReference type="PROSITE-ProRule" id="PRU00339"/>
    </source>
</evidence>
<dbReference type="Proteomes" id="UP001431449">
    <property type="component" value="Unassembled WGS sequence"/>
</dbReference>
<dbReference type="InterPro" id="IPR019734">
    <property type="entry name" value="TPR_rpt"/>
</dbReference>
<gene>
    <name evidence="2" type="ORF">M0G41_11500</name>
</gene>
<name>A0ABT0GIB2_9GAMM</name>
<reference evidence="2" key="1">
    <citation type="submission" date="2022-04" db="EMBL/GenBank/DDBJ databases">
        <title>Lysobacter sp. CAU 1642 isolated from sea sand.</title>
        <authorList>
            <person name="Kim W."/>
        </authorList>
    </citation>
    <scope>NUCLEOTIDE SEQUENCE</scope>
    <source>
        <strain evidence="2">CAU 1642</strain>
    </source>
</reference>
<dbReference type="Pfam" id="PF13432">
    <property type="entry name" value="TPR_16"/>
    <property type="match status" value="2"/>
</dbReference>
<dbReference type="PROSITE" id="PS50005">
    <property type="entry name" value="TPR"/>
    <property type="match status" value="1"/>
</dbReference>
<protein>
    <submittedName>
        <fullName evidence="2">Tetratricopeptide repeat protein</fullName>
    </submittedName>
</protein>
<dbReference type="PANTHER" id="PTHR12558">
    <property type="entry name" value="CELL DIVISION CYCLE 16,23,27"/>
    <property type="match status" value="1"/>
</dbReference>
<dbReference type="RefSeq" id="WP_248209339.1">
    <property type="nucleotide sequence ID" value="NZ_JALNMH010000009.1"/>
</dbReference>
<keyword evidence="1" id="KW-0802">TPR repeat</keyword>
<dbReference type="Gene3D" id="1.25.40.10">
    <property type="entry name" value="Tetratricopeptide repeat domain"/>
    <property type="match status" value="3"/>
</dbReference>
<dbReference type="PANTHER" id="PTHR12558:SF33">
    <property type="entry name" value="BLL7664 PROTEIN"/>
    <property type="match status" value="1"/>
</dbReference>
<comment type="caution">
    <text evidence="2">The sequence shown here is derived from an EMBL/GenBank/DDBJ whole genome shotgun (WGS) entry which is preliminary data.</text>
</comment>
<proteinExistence type="predicted"/>
<dbReference type="SMART" id="SM00028">
    <property type="entry name" value="TPR"/>
    <property type="match status" value="7"/>
</dbReference>